<dbReference type="AlphaFoldDB" id="A0A9X3ANX2"/>
<organism evidence="2 3">
    <name type="scientific">Shewanella holmiensis</name>
    <dbReference type="NCBI Taxonomy" id="2952222"/>
    <lineage>
        <taxon>Bacteria</taxon>
        <taxon>Pseudomonadati</taxon>
        <taxon>Pseudomonadota</taxon>
        <taxon>Gammaproteobacteria</taxon>
        <taxon>Alteromonadales</taxon>
        <taxon>Shewanellaceae</taxon>
        <taxon>Shewanella</taxon>
    </lineage>
</organism>
<protein>
    <submittedName>
        <fullName evidence="2">PepSY domain-containing protein</fullName>
    </submittedName>
</protein>
<feature type="transmembrane region" description="Helical" evidence="1">
    <location>
        <begin position="12"/>
        <end position="31"/>
    </location>
</feature>
<evidence type="ECO:0000313" key="3">
    <source>
        <dbReference type="Proteomes" id="UP001155546"/>
    </source>
</evidence>
<keyword evidence="3" id="KW-1185">Reference proteome</keyword>
<dbReference type="Proteomes" id="UP001155546">
    <property type="component" value="Unassembled WGS sequence"/>
</dbReference>
<dbReference type="EMBL" id="JAMTCD010000009">
    <property type="protein sequence ID" value="MCT7941896.1"/>
    <property type="molecule type" value="Genomic_DNA"/>
</dbReference>
<keyword evidence="1" id="KW-0812">Transmembrane</keyword>
<evidence type="ECO:0000256" key="1">
    <source>
        <dbReference type="SAM" id="Phobius"/>
    </source>
</evidence>
<sequence length="250" mass="28797">MRWVRKLHKWASVIVGIQFVLWLASGLYFNLMDHTKAAGLSYFNQDMVQHQLDATQLIEPKAVLEQHSDSMALDTVFLLAKPYYLLSHQQGLYAHSYHEYTLVDAYSGEVVTLDEALVTRLAQASYSGEGKVAELKLLTPPISDFPKQQNPTWQVSFADDINTEVYVEAQSGRIVGHSDEHKKLADIFFMLHFMDYNNQGSFNNVPMMLMAFFSLWLTITGCYWCIDLLRKGKYRHKRRPRIKTTAIKLP</sequence>
<proteinExistence type="predicted"/>
<accession>A0A9X3ANX2</accession>
<comment type="caution">
    <text evidence="2">The sequence shown here is derived from an EMBL/GenBank/DDBJ whole genome shotgun (WGS) entry which is preliminary data.</text>
</comment>
<reference evidence="2" key="1">
    <citation type="journal article" date="2023" name="Int. J. Syst. Evol. Microbiol.">
        <title>&lt;i&gt;Shewanella septentrionalis&lt;/i&gt; sp. nov. and &lt;i&gt;Shewanella holmiensis&lt;/i&gt; sp. nov., isolated from Baltic Sea water and sediments.</title>
        <authorList>
            <person name="Martin-Rodriguez A.J."/>
            <person name="Thorell K."/>
            <person name="Joffre E."/>
            <person name="Jensie-Markopoulos S."/>
            <person name="Moore E.R.B."/>
            <person name="Sjoling A."/>
        </authorList>
    </citation>
    <scope>NUCLEOTIDE SEQUENCE</scope>
    <source>
        <strain evidence="2">SP1S2-7</strain>
    </source>
</reference>
<evidence type="ECO:0000313" key="2">
    <source>
        <dbReference type="EMBL" id="MCT7941896.1"/>
    </source>
</evidence>
<feature type="transmembrane region" description="Helical" evidence="1">
    <location>
        <begin position="207"/>
        <end position="229"/>
    </location>
</feature>
<keyword evidence="1" id="KW-1133">Transmembrane helix</keyword>
<keyword evidence="1" id="KW-0472">Membrane</keyword>
<dbReference type="RefSeq" id="WP_261298278.1">
    <property type="nucleotide sequence ID" value="NZ_JAMTCD010000009.1"/>
</dbReference>
<gene>
    <name evidence="2" type="ORF">NE535_08860</name>
</gene>
<name>A0A9X3ANX2_9GAMM</name>